<dbReference type="InterPro" id="IPR053812">
    <property type="entry name" value="HTH_Sigma70_ECF-like"/>
</dbReference>
<keyword evidence="2" id="KW-0731">Sigma factor</keyword>
<evidence type="ECO:0000259" key="4">
    <source>
        <dbReference type="Pfam" id="PF07638"/>
    </source>
</evidence>
<dbReference type="Gene3D" id="1.10.10.10">
    <property type="entry name" value="Winged helix-like DNA-binding domain superfamily/Winged helix DNA-binding domain"/>
    <property type="match status" value="1"/>
</dbReference>
<dbReference type="InterPro" id="IPR039425">
    <property type="entry name" value="RNA_pol_sigma-70-like"/>
</dbReference>
<keyword evidence="1" id="KW-0805">Transcription regulation</keyword>
<evidence type="ECO:0000313" key="5">
    <source>
        <dbReference type="EMBL" id="MFC4822574.1"/>
    </source>
</evidence>
<comment type="caution">
    <text evidence="5">The sequence shown here is derived from an EMBL/GenBank/DDBJ whole genome shotgun (WGS) entry which is preliminary data.</text>
</comment>
<keyword evidence="6" id="KW-1185">Reference proteome</keyword>
<dbReference type="NCBIfam" id="TIGR02937">
    <property type="entry name" value="sigma70-ECF"/>
    <property type="match status" value="1"/>
</dbReference>
<dbReference type="InterPro" id="IPR013324">
    <property type="entry name" value="RNA_pol_sigma_r3/r4-like"/>
</dbReference>
<proteinExistence type="predicted"/>
<reference evidence="6" key="1">
    <citation type="journal article" date="2019" name="Int. J. Syst. Evol. Microbiol.">
        <title>The Global Catalogue of Microorganisms (GCM) 10K type strain sequencing project: providing services to taxonomists for standard genome sequencing and annotation.</title>
        <authorList>
            <consortium name="The Broad Institute Genomics Platform"/>
            <consortium name="The Broad Institute Genome Sequencing Center for Infectious Disease"/>
            <person name="Wu L."/>
            <person name="Ma J."/>
        </authorList>
    </citation>
    <scope>NUCLEOTIDE SEQUENCE [LARGE SCALE GENOMIC DNA]</scope>
    <source>
        <strain evidence="6">CCUG 30340</strain>
    </source>
</reference>
<dbReference type="PANTHER" id="PTHR43133:SF39">
    <property type="entry name" value="SIMILAR TO RNA POLYMERASE SIGMA-E FACTOR"/>
    <property type="match status" value="1"/>
</dbReference>
<evidence type="ECO:0000313" key="6">
    <source>
        <dbReference type="Proteomes" id="UP001595886"/>
    </source>
</evidence>
<evidence type="ECO:0000256" key="2">
    <source>
        <dbReference type="ARBA" id="ARBA00023082"/>
    </source>
</evidence>
<dbReference type="PANTHER" id="PTHR43133">
    <property type="entry name" value="RNA POLYMERASE ECF-TYPE SIGMA FACTO"/>
    <property type="match status" value="1"/>
</dbReference>
<organism evidence="5 6">
    <name type="scientific">Dokdonella ginsengisoli</name>
    <dbReference type="NCBI Taxonomy" id="363846"/>
    <lineage>
        <taxon>Bacteria</taxon>
        <taxon>Pseudomonadati</taxon>
        <taxon>Pseudomonadota</taxon>
        <taxon>Gammaproteobacteria</taxon>
        <taxon>Lysobacterales</taxon>
        <taxon>Rhodanobacteraceae</taxon>
        <taxon>Dokdonella</taxon>
    </lineage>
</organism>
<feature type="domain" description="RNA polymerase sigma-70 ECF-like HTH" evidence="4">
    <location>
        <begin position="18"/>
        <end position="188"/>
    </location>
</feature>
<evidence type="ECO:0000256" key="1">
    <source>
        <dbReference type="ARBA" id="ARBA00023015"/>
    </source>
</evidence>
<keyword evidence="3" id="KW-0804">Transcription</keyword>
<dbReference type="SUPFAM" id="SSF88659">
    <property type="entry name" value="Sigma3 and sigma4 domains of RNA polymerase sigma factors"/>
    <property type="match status" value="1"/>
</dbReference>
<gene>
    <name evidence="5" type="ORF">ACFO6Q_19810</name>
</gene>
<dbReference type="Pfam" id="PF07638">
    <property type="entry name" value="Sigma70_ECF"/>
    <property type="match status" value="1"/>
</dbReference>
<sequence length="190" mass="20722">MVDTPADLTRAIAAGADDPAARERALALVYEDLLRIARSELARHRRGDTLNTRALVNEAYLKLFHGSGGVFESRVHFFATAARAMRQVVIDYARAHLAGRRGGGAEHVPLEALEGMPLPVDAQAEQLVGMDRALQKLAGLDERLVQVVELRFFAGLEVKDIAELLGVSEPTVKRDTRAAKAFLQKELDAA</sequence>
<dbReference type="InterPro" id="IPR011517">
    <property type="entry name" value="RNA_pol_sigma70_ECF-like"/>
</dbReference>
<accession>A0ABV9R425</accession>
<dbReference type="RefSeq" id="WP_380022931.1">
    <property type="nucleotide sequence ID" value="NZ_JBHSHD010000019.1"/>
</dbReference>
<dbReference type="NCBIfam" id="TIGR02999">
    <property type="entry name" value="Sig-70_X6"/>
    <property type="match status" value="1"/>
</dbReference>
<evidence type="ECO:0000256" key="3">
    <source>
        <dbReference type="ARBA" id="ARBA00023163"/>
    </source>
</evidence>
<dbReference type="InterPro" id="IPR014284">
    <property type="entry name" value="RNA_pol_sigma-70_dom"/>
</dbReference>
<dbReference type="InterPro" id="IPR036388">
    <property type="entry name" value="WH-like_DNA-bd_sf"/>
</dbReference>
<protein>
    <submittedName>
        <fullName evidence="5">ECF-type sigma factor</fullName>
    </submittedName>
</protein>
<dbReference type="Proteomes" id="UP001595886">
    <property type="component" value="Unassembled WGS sequence"/>
</dbReference>
<name>A0ABV9R425_9GAMM</name>
<dbReference type="EMBL" id="JBHSHD010000019">
    <property type="protein sequence ID" value="MFC4822574.1"/>
    <property type="molecule type" value="Genomic_DNA"/>
</dbReference>